<dbReference type="PIRSF" id="PIRSF018571">
    <property type="entry name" value="SpoIIGA"/>
    <property type="match status" value="1"/>
</dbReference>
<feature type="transmembrane region" description="Helical" evidence="3">
    <location>
        <begin position="65"/>
        <end position="85"/>
    </location>
</feature>
<dbReference type="EMBL" id="QSON01000002">
    <property type="protein sequence ID" value="RGJ06738.1"/>
    <property type="molecule type" value="Genomic_DNA"/>
</dbReference>
<evidence type="ECO:0000313" key="6">
    <source>
        <dbReference type="EMBL" id="RGM08984.1"/>
    </source>
</evidence>
<keyword evidence="3" id="KW-1133">Transmembrane helix</keyword>
<name>A0A374PDR7_9FIRM</name>
<proteinExistence type="inferred from homology"/>
<reference evidence="7 8" key="1">
    <citation type="submission" date="2018-08" db="EMBL/GenBank/DDBJ databases">
        <title>A genome reference for cultivated species of the human gut microbiota.</title>
        <authorList>
            <person name="Zou Y."/>
            <person name="Xue W."/>
            <person name="Luo G."/>
        </authorList>
    </citation>
    <scope>NUCLEOTIDE SEQUENCE [LARGE SCALE GENOMIC DNA]</scope>
    <source>
        <strain evidence="4 7">AF19-13AC</strain>
        <strain evidence="6 8">TF05-11AC</strain>
        <strain evidence="5 9">TM09-12</strain>
    </source>
</reference>
<evidence type="ECO:0000256" key="1">
    <source>
        <dbReference type="PIRNR" id="PIRNR018571"/>
    </source>
</evidence>
<dbReference type="GO" id="GO:0030436">
    <property type="term" value="P:asexual sporulation"/>
    <property type="evidence" value="ECO:0007669"/>
    <property type="project" value="InterPro"/>
</dbReference>
<protein>
    <recommendedName>
        <fullName evidence="1">Sporulation sigma-E factor-processing peptidase</fullName>
        <ecNumber evidence="1">3.4.23.-</ecNumber>
    </recommendedName>
    <alternativeName>
        <fullName evidence="1">Membrane-associated aspartic protease</fullName>
    </alternativeName>
    <alternativeName>
        <fullName evidence="1">Stage II sporulation protein GA</fullName>
    </alternativeName>
</protein>
<organism evidence="5 9">
    <name type="scientific">Hungatella hathewayi</name>
    <dbReference type="NCBI Taxonomy" id="154046"/>
    <lineage>
        <taxon>Bacteria</taxon>
        <taxon>Bacillati</taxon>
        <taxon>Bacillota</taxon>
        <taxon>Clostridia</taxon>
        <taxon>Lachnospirales</taxon>
        <taxon>Lachnospiraceae</taxon>
        <taxon>Hungatella</taxon>
    </lineage>
</organism>
<evidence type="ECO:0000256" key="2">
    <source>
        <dbReference type="PIRSR" id="PIRSR018571-1"/>
    </source>
</evidence>
<accession>A0A374PDR7</accession>
<keyword evidence="1" id="KW-0645">Protease</keyword>
<dbReference type="InterPro" id="IPR005081">
    <property type="entry name" value="SpoIIGA"/>
</dbReference>
<dbReference type="EMBL" id="QSSQ01000001">
    <property type="protein sequence ID" value="RGM08984.1"/>
    <property type="molecule type" value="Genomic_DNA"/>
</dbReference>
<evidence type="ECO:0000313" key="5">
    <source>
        <dbReference type="EMBL" id="RGJ06738.1"/>
    </source>
</evidence>
<evidence type="ECO:0000313" key="9">
    <source>
        <dbReference type="Proteomes" id="UP000263014"/>
    </source>
</evidence>
<evidence type="ECO:0000256" key="3">
    <source>
        <dbReference type="SAM" id="Phobius"/>
    </source>
</evidence>
<dbReference type="GO" id="GO:0005886">
    <property type="term" value="C:plasma membrane"/>
    <property type="evidence" value="ECO:0007669"/>
    <property type="project" value="UniProtKB-SubCell"/>
</dbReference>
<keyword evidence="1" id="KW-0378">Hydrolase</keyword>
<feature type="active site" evidence="2">
    <location>
        <position position="210"/>
    </location>
</feature>
<keyword evidence="1" id="KW-1003">Cell membrane</keyword>
<comment type="function">
    <text evidence="1">Probable aspartic protease that is responsible for the proteolytic cleavage of the RNA polymerase sigma E factor (SigE/spoIIGB) to yield the active peptide in the mother cell during sporulation. Responds to a signal from the forespore that is triggered by the extracellular signal protein SpoIIR.</text>
</comment>
<feature type="transmembrane region" description="Helical" evidence="3">
    <location>
        <begin position="32"/>
        <end position="53"/>
    </location>
</feature>
<dbReference type="EC" id="3.4.23.-" evidence="1"/>
<evidence type="ECO:0000313" key="4">
    <source>
        <dbReference type="EMBL" id="RGD70714.1"/>
    </source>
</evidence>
<dbReference type="OrthoDB" id="2690199at2"/>
<comment type="subcellular location">
    <subcellularLocation>
        <location evidence="1">Cell membrane</location>
    </subcellularLocation>
</comment>
<feature type="transmembrane region" description="Helical" evidence="3">
    <location>
        <begin position="160"/>
        <end position="182"/>
    </location>
</feature>
<dbReference type="GO" id="GO:0030435">
    <property type="term" value="P:sporulation resulting in formation of a cellular spore"/>
    <property type="evidence" value="ECO:0007669"/>
    <property type="project" value="UniProtKB-KW"/>
</dbReference>
<evidence type="ECO:0000313" key="8">
    <source>
        <dbReference type="Proteomes" id="UP000261257"/>
    </source>
</evidence>
<dbReference type="Proteomes" id="UP000263014">
    <property type="component" value="Unassembled WGS sequence"/>
</dbReference>
<comment type="similarity">
    <text evidence="1">Belongs to the peptidase U4 family.</text>
</comment>
<dbReference type="Proteomes" id="UP000261257">
    <property type="component" value="Unassembled WGS sequence"/>
</dbReference>
<dbReference type="Pfam" id="PF03419">
    <property type="entry name" value="Peptidase_U4"/>
    <property type="match status" value="1"/>
</dbReference>
<gene>
    <name evidence="4" type="ORF">DWX31_10720</name>
    <name evidence="6" type="ORF">DXC39_03255</name>
    <name evidence="5" type="ORF">DXD79_05475</name>
</gene>
<sequence length="301" mass="33717">MRAAVLTKSEGLSDYNVHTGQEVRKLLVTVDLYIDVFFVINMILDYLVLSITGKVMRYRAGRYRIVLGAALGAAWAVLCAAFPSIPPAVSFFMTYAVVSCLMVVTAFGVRKKREIGKAVACLYLVTVMMAGAMQALYQHTMAGYYIEQILRGNNRAAMPFYRLLLLAAGAYFGVRCILGFVLEARKSRNHFYEVTMHYRGRKKTVTALLDTGNRLYEPVTHRPVHVVTYEALKELCESVSSVIYIPFGSVGKKEGVMPGIFLDEMEIRQGSDVKIIEKPLVAVCRRPLSVDGEYQMLLHED</sequence>
<keyword evidence="3" id="KW-0812">Transmembrane</keyword>
<dbReference type="Proteomes" id="UP000261023">
    <property type="component" value="Unassembled WGS sequence"/>
</dbReference>
<feature type="transmembrane region" description="Helical" evidence="3">
    <location>
        <begin position="121"/>
        <end position="140"/>
    </location>
</feature>
<evidence type="ECO:0000313" key="7">
    <source>
        <dbReference type="Proteomes" id="UP000261023"/>
    </source>
</evidence>
<comment type="caution">
    <text evidence="5">The sequence shown here is derived from an EMBL/GenBank/DDBJ whole genome shotgun (WGS) entry which is preliminary data.</text>
</comment>
<dbReference type="EMBL" id="QTJW01000006">
    <property type="protein sequence ID" value="RGD70714.1"/>
    <property type="molecule type" value="Genomic_DNA"/>
</dbReference>
<keyword evidence="1" id="KW-0749">Sporulation</keyword>
<feature type="transmembrane region" description="Helical" evidence="3">
    <location>
        <begin position="91"/>
        <end position="109"/>
    </location>
</feature>
<keyword evidence="1" id="KW-0064">Aspartyl protease</keyword>
<keyword evidence="1 3" id="KW-0472">Membrane</keyword>
<dbReference type="GO" id="GO:0004190">
    <property type="term" value="F:aspartic-type endopeptidase activity"/>
    <property type="evidence" value="ECO:0007669"/>
    <property type="project" value="UniProtKB-KW"/>
</dbReference>
<dbReference type="GO" id="GO:0006508">
    <property type="term" value="P:proteolysis"/>
    <property type="evidence" value="ECO:0007669"/>
    <property type="project" value="UniProtKB-KW"/>
</dbReference>
<dbReference type="AlphaFoldDB" id="A0A374PDR7"/>